<name>A0ABW5V3H9_9BACI</name>
<keyword evidence="5" id="KW-0573">Peptidoglycan synthesis</keyword>
<keyword evidence="11" id="KW-0121">Carboxypeptidase</keyword>
<evidence type="ECO:0000256" key="1">
    <source>
        <dbReference type="ARBA" id="ARBA00007164"/>
    </source>
</evidence>
<dbReference type="SUPFAM" id="SSF56601">
    <property type="entry name" value="beta-lactamase/transpeptidase-like"/>
    <property type="match status" value="1"/>
</dbReference>
<feature type="domain" description="Peptidase S11 D-alanyl-D-alanine carboxypeptidase A N-terminal" evidence="10">
    <location>
        <begin position="28"/>
        <end position="254"/>
    </location>
</feature>
<evidence type="ECO:0000256" key="8">
    <source>
        <dbReference type="SAM" id="Phobius"/>
    </source>
</evidence>
<dbReference type="GO" id="GO:0004180">
    <property type="term" value="F:carboxypeptidase activity"/>
    <property type="evidence" value="ECO:0007669"/>
    <property type="project" value="UniProtKB-KW"/>
</dbReference>
<evidence type="ECO:0000256" key="7">
    <source>
        <dbReference type="RuleBase" id="RU004016"/>
    </source>
</evidence>
<keyword evidence="8" id="KW-0472">Membrane</keyword>
<evidence type="ECO:0000256" key="3">
    <source>
        <dbReference type="ARBA" id="ARBA00022801"/>
    </source>
</evidence>
<feature type="signal peptide" evidence="9">
    <location>
        <begin position="1"/>
        <end position="24"/>
    </location>
</feature>
<evidence type="ECO:0000256" key="2">
    <source>
        <dbReference type="ARBA" id="ARBA00022729"/>
    </source>
</evidence>
<evidence type="ECO:0000256" key="4">
    <source>
        <dbReference type="ARBA" id="ARBA00022960"/>
    </source>
</evidence>
<feature type="transmembrane region" description="Helical" evidence="8">
    <location>
        <begin position="359"/>
        <end position="379"/>
    </location>
</feature>
<keyword evidence="8" id="KW-1133">Transmembrane helix</keyword>
<dbReference type="Proteomes" id="UP001597502">
    <property type="component" value="Unassembled WGS sequence"/>
</dbReference>
<evidence type="ECO:0000313" key="11">
    <source>
        <dbReference type="EMBL" id="MFD2760248.1"/>
    </source>
</evidence>
<dbReference type="InterPro" id="IPR018044">
    <property type="entry name" value="Peptidase_S11"/>
</dbReference>
<proteinExistence type="inferred from homology"/>
<dbReference type="PANTHER" id="PTHR21581:SF33">
    <property type="entry name" value="D-ALANYL-D-ALANINE CARBOXYPEPTIDASE DACB"/>
    <property type="match status" value="1"/>
</dbReference>
<evidence type="ECO:0000313" key="12">
    <source>
        <dbReference type="Proteomes" id="UP001597502"/>
    </source>
</evidence>
<keyword evidence="3 11" id="KW-0378">Hydrolase</keyword>
<evidence type="ECO:0000256" key="5">
    <source>
        <dbReference type="ARBA" id="ARBA00022984"/>
    </source>
</evidence>
<evidence type="ECO:0000259" key="10">
    <source>
        <dbReference type="Pfam" id="PF00768"/>
    </source>
</evidence>
<dbReference type="PANTHER" id="PTHR21581">
    <property type="entry name" value="D-ALANYL-D-ALANINE CARBOXYPEPTIDASE"/>
    <property type="match status" value="1"/>
</dbReference>
<dbReference type="InterPro" id="IPR012338">
    <property type="entry name" value="Beta-lactam/transpept-like"/>
</dbReference>
<reference evidence="12" key="1">
    <citation type="journal article" date="2019" name="Int. J. Syst. Evol. Microbiol.">
        <title>The Global Catalogue of Microorganisms (GCM) 10K type strain sequencing project: providing services to taxonomists for standard genome sequencing and annotation.</title>
        <authorList>
            <consortium name="The Broad Institute Genomics Platform"/>
            <consortium name="The Broad Institute Genome Sequencing Center for Infectious Disease"/>
            <person name="Wu L."/>
            <person name="Ma J."/>
        </authorList>
    </citation>
    <scope>NUCLEOTIDE SEQUENCE [LARGE SCALE GENOMIC DNA]</scope>
    <source>
        <strain evidence="12">TISTR 1535</strain>
    </source>
</reference>
<dbReference type="EMBL" id="JBHUNA010000007">
    <property type="protein sequence ID" value="MFD2760248.1"/>
    <property type="molecule type" value="Genomic_DNA"/>
</dbReference>
<keyword evidence="4" id="KW-0133">Cell shape</keyword>
<dbReference type="Pfam" id="PF00768">
    <property type="entry name" value="Peptidase_S11"/>
    <property type="match status" value="1"/>
</dbReference>
<keyword evidence="6" id="KW-0961">Cell wall biogenesis/degradation</keyword>
<sequence>MKKLFLLLLISIIASPLFTSTVQAASDTGPPSLTSKAAVMMDADTGDILFAKHANDAMYPASLTKIATAIYAIENGDLDSIAMVSEKARNIDGTRVYLEKGEKVTLKKLIQGLLINSGNDAGVAIAEHLSGSVDKFASDLNAYLKKKVGVQDTHFENPHGLFDPDHVTTASDLAKITQYAIRNDVFRNIFGTVELEWNGASWDTTLLTHHKMMRQMPYEGVTGGKTGFVDQSGFTLATTAERDDLSLIAITLDSNFQSKAYDDTKKLLDYGFSTFTHSAIAKGTSFKIDNRTYQASEKLTFTHERNEQLTKRAEADGKLKVTDSHGETIASFQLKEAKKKNSKAMSPGTKENAILGANFSGFLIPAAGLVVMIIVLHSYRRKKRKDSAKKWILM</sequence>
<protein>
    <submittedName>
        <fullName evidence="11">D-alanyl-D-alanine carboxypeptidase family protein</fullName>
        <ecNumber evidence="11">3.4.-.-</ecNumber>
    </submittedName>
</protein>
<keyword evidence="12" id="KW-1185">Reference proteome</keyword>
<dbReference type="RefSeq" id="WP_382391537.1">
    <property type="nucleotide sequence ID" value="NZ_JBHUNA010000007.1"/>
</dbReference>
<comment type="similarity">
    <text evidence="1 7">Belongs to the peptidase S11 family.</text>
</comment>
<comment type="caution">
    <text evidence="11">The sequence shown here is derived from an EMBL/GenBank/DDBJ whole genome shotgun (WGS) entry which is preliminary data.</text>
</comment>
<keyword evidence="2 9" id="KW-0732">Signal</keyword>
<dbReference type="Gene3D" id="3.40.710.10">
    <property type="entry name" value="DD-peptidase/beta-lactamase superfamily"/>
    <property type="match status" value="1"/>
</dbReference>
<keyword evidence="8" id="KW-0812">Transmembrane</keyword>
<organism evidence="11 12">
    <name type="scientific">Lentibacillus juripiscarius</name>
    <dbReference type="NCBI Taxonomy" id="257446"/>
    <lineage>
        <taxon>Bacteria</taxon>
        <taxon>Bacillati</taxon>
        <taxon>Bacillota</taxon>
        <taxon>Bacilli</taxon>
        <taxon>Bacillales</taxon>
        <taxon>Bacillaceae</taxon>
        <taxon>Lentibacillus</taxon>
    </lineage>
</organism>
<feature type="chain" id="PRO_5046912949" evidence="9">
    <location>
        <begin position="25"/>
        <end position="394"/>
    </location>
</feature>
<accession>A0ABW5V3H9</accession>
<dbReference type="PRINTS" id="PR00725">
    <property type="entry name" value="DADACBPTASE1"/>
</dbReference>
<keyword evidence="11" id="KW-0645">Protease</keyword>
<gene>
    <name evidence="11" type="ORF">ACFSUO_04570</name>
</gene>
<evidence type="ECO:0000256" key="9">
    <source>
        <dbReference type="SAM" id="SignalP"/>
    </source>
</evidence>
<dbReference type="InterPro" id="IPR001967">
    <property type="entry name" value="Peptidase_S11_N"/>
</dbReference>
<evidence type="ECO:0000256" key="6">
    <source>
        <dbReference type="ARBA" id="ARBA00023316"/>
    </source>
</evidence>
<dbReference type="EC" id="3.4.-.-" evidence="11"/>